<evidence type="ECO:0000259" key="14">
    <source>
        <dbReference type="Pfam" id="PF12705"/>
    </source>
</evidence>
<keyword evidence="6 13" id="KW-0479">Metal-binding</keyword>
<sequence length="190" mass="22858">MLTISEVMEHIFCPRFTYFMNCLKIPQHEEHRYLVLKGRELHSEREKHNANYLRKRINCVKKELSVYLASPKIRVRGVVDEVLTLADGSMAPLDYKYTEYREYLFRTHRYQSVLYGMLIRETYHQPVNRGYICYIRGGAKLCEVLYKEEDFLYITEIIEEIFNVIQRCYFPKKTKFTARCVDCCYKNICV</sequence>
<feature type="domain" description="PD-(D/E)XK endonuclease-like" evidence="14">
    <location>
        <begin position="32"/>
        <end position="189"/>
    </location>
</feature>
<keyword evidence="10 13" id="KW-0411">Iron-sulfur</keyword>
<dbReference type="InterPro" id="IPR051827">
    <property type="entry name" value="Cas4_exonuclease"/>
</dbReference>
<dbReference type="InterPro" id="IPR013343">
    <property type="entry name" value="CRISPR-assoc_prot_Cas4"/>
</dbReference>
<evidence type="ECO:0000256" key="12">
    <source>
        <dbReference type="ARBA" id="ARBA00023211"/>
    </source>
</evidence>
<dbReference type="Pfam" id="PF12705">
    <property type="entry name" value="PDDEXK_1"/>
    <property type="match status" value="1"/>
</dbReference>
<evidence type="ECO:0000256" key="13">
    <source>
        <dbReference type="RuleBase" id="RU365022"/>
    </source>
</evidence>
<evidence type="ECO:0000256" key="11">
    <source>
        <dbReference type="ARBA" id="ARBA00023118"/>
    </source>
</evidence>
<dbReference type="InterPro" id="IPR038726">
    <property type="entry name" value="PDDEXK_AddAB-type"/>
</dbReference>
<dbReference type="PANTHER" id="PTHR36531:SF6">
    <property type="entry name" value="DNA REPLICATION ATP-DEPENDENT HELICASE_NUCLEASE DNA2"/>
    <property type="match status" value="1"/>
</dbReference>
<gene>
    <name evidence="15" type="primary">cas4</name>
    <name evidence="15" type="ORF">ENX16_01620</name>
</gene>
<evidence type="ECO:0000256" key="10">
    <source>
        <dbReference type="ARBA" id="ARBA00023014"/>
    </source>
</evidence>
<comment type="cofactor">
    <cofactor evidence="13">
        <name>Mg(2+)</name>
        <dbReference type="ChEBI" id="CHEBI:18420"/>
    </cofactor>
    <cofactor evidence="13">
        <name>Mn(2+)</name>
        <dbReference type="ChEBI" id="CHEBI:29035"/>
    </cofactor>
    <text evidence="13">Mg(2+) or Mn(2+) required for ssDNA cleavage activity.</text>
</comment>
<dbReference type="EC" id="3.1.12.1" evidence="3 13"/>
<comment type="caution">
    <text evidence="15">The sequence shown here is derived from an EMBL/GenBank/DDBJ whole genome shotgun (WGS) entry which is preliminary data.</text>
</comment>
<dbReference type="NCBIfam" id="TIGR00372">
    <property type="entry name" value="cas4"/>
    <property type="match status" value="1"/>
</dbReference>
<dbReference type="GO" id="GO:0051607">
    <property type="term" value="P:defense response to virus"/>
    <property type="evidence" value="ECO:0007669"/>
    <property type="project" value="UniProtKB-KW"/>
</dbReference>
<dbReference type="Gene3D" id="3.90.320.10">
    <property type="match status" value="1"/>
</dbReference>
<evidence type="ECO:0000313" key="15">
    <source>
        <dbReference type="EMBL" id="HGD12772.1"/>
    </source>
</evidence>
<reference evidence="15" key="1">
    <citation type="journal article" date="2020" name="mSystems">
        <title>Genome- and Community-Level Interaction Insights into Carbon Utilization and Element Cycling Functions of Hydrothermarchaeota in Hydrothermal Sediment.</title>
        <authorList>
            <person name="Zhou Z."/>
            <person name="Liu Y."/>
            <person name="Xu W."/>
            <person name="Pan J."/>
            <person name="Luo Z.H."/>
            <person name="Li M."/>
        </authorList>
    </citation>
    <scope>NUCLEOTIDE SEQUENCE [LARGE SCALE GENOMIC DNA]</scope>
    <source>
        <strain evidence="15">SpSt-914</strain>
    </source>
</reference>
<comment type="cofactor">
    <cofactor evidence="13">
        <name>iron-sulfur cluster</name>
        <dbReference type="ChEBI" id="CHEBI:30408"/>
    </cofactor>
</comment>
<name>A0A7V3PSX9_UNCW3</name>
<comment type="cofactor">
    <cofactor evidence="1">
        <name>[4Fe-4S] cluster</name>
        <dbReference type="ChEBI" id="CHEBI:49883"/>
    </cofactor>
</comment>
<dbReference type="AlphaFoldDB" id="A0A7V3PSX9"/>
<proteinExistence type="inferred from homology"/>
<evidence type="ECO:0000256" key="5">
    <source>
        <dbReference type="ARBA" id="ARBA00022722"/>
    </source>
</evidence>
<evidence type="ECO:0000256" key="2">
    <source>
        <dbReference type="ARBA" id="ARBA00009189"/>
    </source>
</evidence>
<evidence type="ECO:0000256" key="7">
    <source>
        <dbReference type="ARBA" id="ARBA00022801"/>
    </source>
</evidence>
<dbReference type="EMBL" id="DTMZ01000031">
    <property type="protein sequence ID" value="HGD12772.1"/>
    <property type="molecule type" value="Genomic_DNA"/>
</dbReference>
<comment type="function">
    <text evidence="13">CRISPR (clustered regularly interspaced short palindromic repeat) is an adaptive immune system that provides protection against mobile genetic elements (viruses, transposable elements and conjugative plasmids). CRISPR clusters contain sequences complementary to antecedent mobile elements and target invading nucleic acids. CRISPR clusters are transcribed and processed into CRISPR RNA (crRNA).</text>
</comment>
<keyword evidence="9 13" id="KW-0408">Iron</keyword>
<evidence type="ECO:0000256" key="1">
    <source>
        <dbReference type="ARBA" id="ARBA00001966"/>
    </source>
</evidence>
<dbReference type="GO" id="GO:0004527">
    <property type="term" value="F:exonuclease activity"/>
    <property type="evidence" value="ECO:0007669"/>
    <property type="project" value="UniProtKB-KW"/>
</dbReference>
<evidence type="ECO:0000256" key="8">
    <source>
        <dbReference type="ARBA" id="ARBA00022839"/>
    </source>
</evidence>
<keyword evidence="12 13" id="KW-0464">Manganese</keyword>
<evidence type="ECO:0000256" key="4">
    <source>
        <dbReference type="ARBA" id="ARBA00020049"/>
    </source>
</evidence>
<comment type="similarity">
    <text evidence="2 13">Belongs to the CRISPR-associated exonuclease Cas4 family.</text>
</comment>
<evidence type="ECO:0000256" key="6">
    <source>
        <dbReference type="ARBA" id="ARBA00022723"/>
    </source>
</evidence>
<organism evidence="15">
    <name type="scientific">candidate division WOR-3 bacterium</name>
    <dbReference type="NCBI Taxonomy" id="2052148"/>
    <lineage>
        <taxon>Bacteria</taxon>
        <taxon>Bacteria division WOR-3</taxon>
    </lineage>
</organism>
<keyword evidence="8 13" id="KW-0269">Exonuclease</keyword>
<keyword evidence="5 13" id="KW-0540">Nuclease</keyword>
<dbReference type="GO" id="GO:0046872">
    <property type="term" value="F:metal ion binding"/>
    <property type="evidence" value="ECO:0007669"/>
    <property type="project" value="UniProtKB-KW"/>
</dbReference>
<dbReference type="GO" id="GO:0051536">
    <property type="term" value="F:iron-sulfur cluster binding"/>
    <property type="evidence" value="ECO:0007669"/>
    <property type="project" value="UniProtKB-KW"/>
</dbReference>
<dbReference type="PANTHER" id="PTHR36531">
    <property type="entry name" value="CRISPR-ASSOCIATED EXONUCLEASE CAS4"/>
    <property type="match status" value="1"/>
</dbReference>
<evidence type="ECO:0000256" key="9">
    <source>
        <dbReference type="ARBA" id="ARBA00023004"/>
    </source>
</evidence>
<dbReference type="InterPro" id="IPR011604">
    <property type="entry name" value="PDDEXK-like_dom_sf"/>
</dbReference>
<keyword evidence="7 13" id="KW-0378">Hydrolase</keyword>
<keyword evidence="11 13" id="KW-0051">Antiviral defense</keyword>
<protein>
    <recommendedName>
        <fullName evidence="4 13">CRISPR-associated exonuclease Cas4</fullName>
        <ecNumber evidence="3 13">3.1.12.1</ecNumber>
    </recommendedName>
</protein>
<accession>A0A7V3PSX9</accession>
<evidence type="ECO:0000256" key="3">
    <source>
        <dbReference type="ARBA" id="ARBA00012768"/>
    </source>
</evidence>